<dbReference type="EMBL" id="JACWMW010000002">
    <property type="protein sequence ID" value="MBD1385886.1"/>
    <property type="molecule type" value="Genomic_DNA"/>
</dbReference>
<keyword evidence="9" id="KW-1185">Reference proteome</keyword>
<evidence type="ECO:0000259" key="6">
    <source>
        <dbReference type="Pfam" id="PF07980"/>
    </source>
</evidence>
<keyword evidence="4" id="KW-0472">Membrane</keyword>
<comment type="similarity">
    <text evidence="2">Belongs to the SusD family.</text>
</comment>
<evidence type="ECO:0000256" key="4">
    <source>
        <dbReference type="ARBA" id="ARBA00023136"/>
    </source>
</evidence>
<dbReference type="PROSITE" id="PS51257">
    <property type="entry name" value="PROKAR_LIPOPROTEIN"/>
    <property type="match status" value="1"/>
</dbReference>
<feature type="domain" description="SusD-like N-terminal" evidence="7">
    <location>
        <begin position="31"/>
        <end position="231"/>
    </location>
</feature>
<evidence type="ECO:0000256" key="2">
    <source>
        <dbReference type="ARBA" id="ARBA00006275"/>
    </source>
</evidence>
<dbReference type="RefSeq" id="WP_191175737.1">
    <property type="nucleotide sequence ID" value="NZ_JACWMW010000002.1"/>
</dbReference>
<dbReference type="Proteomes" id="UP000618754">
    <property type="component" value="Unassembled WGS sequence"/>
</dbReference>
<evidence type="ECO:0000256" key="5">
    <source>
        <dbReference type="ARBA" id="ARBA00023237"/>
    </source>
</evidence>
<organism evidence="8 9">
    <name type="scientific">Mucilaginibacter rigui</name>
    <dbReference type="NCBI Taxonomy" id="534635"/>
    <lineage>
        <taxon>Bacteria</taxon>
        <taxon>Pseudomonadati</taxon>
        <taxon>Bacteroidota</taxon>
        <taxon>Sphingobacteriia</taxon>
        <taxon>Sphingobacteriales</taxon>
        <taxon>Sphingobacteriaceae</taxon>
        <taxon>Mucilaginibacter</taxon>
    </lineage>
</organism>
<protein>
    <submittedName>
        <fullName evidence="8">RagB/SusD family nutrient uptake outer membrane protein</fullName>
    </submittedName>
</protein>
<dbReference type="SUPFAM" id="SSF48452">
    <property type="entry name" value="TPR-like"/>
    <property type="match status" value="1"/>
</dbReference>
<gene>
    <name evidence="8" type="ORF">IDJ75_11395</name>
</gene>
<sequence>MKLKKYSRSTYAILFAIPIMLCLLSVSCKKDFLDKKPDKALLVPTTVQDFQALLNNLTIMNAAPSLNMIAGDEFLLPDDALEYLDISEANSYTWEPFSSERLLDWETPYQQVFYANIILEGVDKLPNDPATQSQRNQLKGNALFFRARAFYNLAQEFSKPYTKASASTDQGIPLRLKSDVNIKSVRASVQQTYDQIITDLNTAKTFLPKKPALNTMASQLSVNALLSRMYLSMSDFTNAKKAADEYLTADNQLIDYNTLSASGVNPFPQSVATGNDEVVFYGDLISALFNFFSPYINPAIYNSFEQNDLRKSLLFVDDGTGNFSFIGDYTGFTYRLFGGLATDEVYLNRAECLARSNDLTAALKDLNLLLTNRYKTGTFTPIVSANADDVLARILLERRKELIARGTRWSDLRRLNLEDKYKTTLSRVVKGKLVSLPPSDNKYVFAIPNNEISGSGIPQNPR</sequence>
<keyword evidence="3" id="KW-0732">Signal</keyword>
<keyword evidence="5" id="KW-0998">Cell outer membrane</keyword>
<name>A0ABR7X5Q3_9SPHI</name>
<dbReference type="InterPro" id="IPR012944">
    <property type="entry name" value="SusD_RagB_dom"/>
</dbReference>
<comment type="subcellular location">
    <subcellularLocation>
        <location evidence="1">Cell outer membrane</location>
    </subcellularLocation>
</comment>
<evidence type="ECO:0000259" key="7">
    <source>
        <dbReference type="Pfam" id="PF14322"/>
    </source>
</evidence>
<comment type="caution">
    <text evidence="8">The sequence shown here is derived from an EMBL/GenBank/DDBJ whole genome shotgun (WGS) entry which is preliminary data.</text>
</comment>
<feature type="domain" description="RagB/SusD" evidence="6">
    <location>
        <begin position="344"/>
        <end position="452"/>
    </location>
</feature>
<evidence type="ECO:0000256" key="1">
    <source>
        <dbReference type="ARBA" id="ARBA00004442"/>
    </source>
</evidence>
<dbReference type="InterPro" id="IPR011990">
    <property type="entry name" value="TPR-like_helical_dom_sf"/>
</dbReference>
<accession>A0ABR7X5Q3</accession>
<evidence type="ECO:0000256" key="3">
    <source>
        <dbReference type="ARBA" id="ARBA00022729"/>
    </source>
</evidence>
<dbReference type="Gene3D" id="1.25.40.390">
    <property type="match status" value="2"/>
</dbReference>
<reference evidence="8 9" key="1">
    <citation type="submission" date="2020-09" db="EMBL/GenBank/DDBJ databases">
        <title>Novel species of Mucilaginibacter isolated from a glacier on the Tibetan Plateau.</title>
        <authorList>
            <person name="Liu Q."/>
            <person name="Xin Y.-H."/>
        </authorList>
    </citation>
    <scope>NUCLEOTIDE SEQUENCE [LARGE SCALE GENOMIC DNA]</scope>
    <source>
        <strain evidence="8 9">CGMCC 1.13878</strain>
    </source>
</reference>
<evidence type="ECO:0000313" key="9">
    <source>
        <dbReference type="Proteomes" id="UP000618754"/>
    </source>
</evidence>
<dbReference type="Pfam" id="PF14322">
    <property type="entry name" value="SusD-like_3"/>
    <property type="match status" value="1"/>
</dbReference>
<dbReference type="InterPro" id="IPR033985">
    <property type="entry name" value="SusD-like_N"/>
</dbReference>
<evidence type="ECO:0000313" key="8">
    <source>
        <dbReference type="EMBL" id="MBD1385886.1"/>
    </source>
</evidence>
<dbReference type="Pfam" id="PF07980">
    <property type="entry name" value="SusD_RagB"/>
    <property type="match status" value="1"/>
</dbReference>
<proteinExistence type="inferred from homology"/>